<protein>
    <submittedName>
        <fullName evidence="6">Transcriptional regulator, LysR family</fullName>
    </submittedName>
</protein>
<keyword evidence="2" id="KW-0805">Transcription regulation</keyword>
<comment type="similarity">
    <text evidence="1">Belongs to the LysR transcriptional regulatory family.</text>
</comment>
<evidence type="ECO:0000256" key="3">
    <source>
        <dbReference type="ARBA" id="ARBA00023125"/>
    </source>
</evidence>
<dbReference type="RefSeq" id="WP_085489473.1">
    <property type="nucleotide sequence ID" value="NZ_FXAT01000017.1"/>
</dbReference>
<name>A0A1X7M4P1_9BURK</name>
<proteinExistence type="inferred from homology"/>
<dbReference type="InterPro" id="IPR036388">
    <property type="entry name" value="WH-like_DNA-bd_sf"/>
</dbReference>
<dbReference type="GO" id="GO:0003677">
    <property type="term" value="F:DNA binding"/>
    <property type="evidence" value="ECO:0007669"/>
    <property type="project" value="UniProtKB-KW"/>
</dbReference>
<dbReference type="SUPFAM" id="SSF46785">
    <property type="entry name" value="Winged helix' DNA-binding domain"/>
    <property type="match status" value="1"/>
</dbReference>
<dbReference type="Pfam" id="PF00126">
    <property type="entry name" value="HTH_1"/>
    <property type="match status" value="1"/>
</dbReference>
<evidence type="ECO:0000313" key="7">
    <source>
        <dbReference type="Proteomes" id="UP000193228"/>
    </source>
</evidence>
<evidence type="ECO:0000256" key="4">
    <source>
        <dbReference type="ARBA" id="ARBA00023163"/>
    </source>
</evidence>
<organism evidence="6 7">
    <name type="scientific">Paraburkholderia susongensis</name>
    <dbReference type="NCBI Taxonomy" id="1515439"/>
    <lineage>
        <taxon>Bacteria</taxon>
        <taxon>Pseudomonadati</taxon>
        <taxon>Pseudomonadota</taxon>
        <taxon>Betaproteobacteria</taxon>
        <taxon>Burkholderiales</taxon>
        <taxon>Burkholderiaceae</taxon>
        <taxon>Paraburkholderia</taxon>
    </lineage>
</organism>
<dbReference type="InterPro" id="IPR036390">
    <property type="entry name" value="WH_DNA-bd_sf"/>
</dbReference>
<dbReference type="PROSITE" id="PS50931">
    <property type="entry name" value="HTH_LYSR"/>
    <property type="match status" value="1"/>
</dbReference>
<evidence type="ECO:0000313" key="6">
    <source>
        <dbReference type="EMBL" id="SMG60724.1"/>
    </source>
</evidence>
<evidence type="ECO:0000256" key="1">
    <source>
        <dbReference type="ARBA" id="ARBA00009437"/>
    </source>
</evidence>
<dbReference type="STRING" id="1515439.SAMN06265784_11792"/>
<dbReference type="Pfam" id="PF03466">
    <property type="entry name" value="LysR_substrate"/>
    <property type="match status" value="1"/>
</dbReference>
<evidence type="ECO:0000259" key="5">
    <source>
        <dbReference type="PROSITE" id="PS50931"/>
    </source>
</evidence>
<keyword evidence="4" id="KW-0804">Transcription</keyword>
<dbReference type="Gene3D" id="1.10.10.10">
    <property type="entry name" value="Winged helix-like DNA-binding domain superfamily/Winged helix DNA-binding domain"/>
    <property type="match status" value="1"/>
</dbReference>
<dbReference type="Proteomes" id="UP000193228">
    <property type="component" value="Unassembled WGS sequence"/>
</dbReference>
<sequence length="295" mass="32249">MIQARLLRQFIAVAEELHFGRAAARLNMAQPPLSQAIKHLEQIVGVPLFTRSRHFVELTPAGTVFLSEARELLAAGQRAIDAARDASSGPSGRVTIGFVGSVSFEILPRILRELRRRFSAIRIELRELASTEQMESLAAGRIDVGIVRLPISNAADFSVREICSERFVAALPKDHPRAKARVLRLKDLAGEPFMNFPPDRIPALHTKVLLACEAAGFSPHVAMEAWQTASMVSLVAAGMGVALVPAQVRNCSHPKVVFKTIADRSEHLELKIAAVWHPDRVSSGVRAVLSVLDEI</sequence>
<accession>A0A1X7M4P1</accession>
<evidence type="ECO:0000256" key="2">
    <source>
        <dbReference type="ARBA" id="ARBA00023015"/>
    </source>
</evidence>
<dbReference type="PANTHER" id="PTHR30346:SF0">
    <property type="entry name" value="HCA OPERON TRANSCRIPTIONAL ACTIVATOR HCAR"/>
    <property type="match status" value="1"/>
</dbReference>
<keyword evidence="3" id="KW-0238">DNA-binding</keyword>
<dbReference type="InterPro" id="IPR005119">
    <property type="entry name" value="LysR_subst-bd"/>
</dbReference>
<dbReference type="PRINTS" id="PR00039">
    <property type="entry name" value="HTHLYSR"/>
</dbReference>
<dbReference type="CDD" id="cd08414">
    <property type="entry name" value="PBP2_LTTR_aromatics_like"/>
    <property type="match status" value="1"/>
</dbReference>
<dbReference type="InterPro" id="IPR000847">
    <property type="entry name" value="LysR_HTH_N"/>
</dbReference>
<gene>
    <name evidence="6" type="ORF">SAMN06265784_11792</name>
</gene>
<dbReference type="FunFam" id="1.10.10.10:FF:000001">
    <property type="entry name" value="LysR family transcriptional regulator"/>
    <property type="match status" value="1"/>
</dbReference>
<dbReference type="SUPFAM" id="SSF53850">
    <property type="entry name" value="Periplasmic binding protein-like II"/>
    <property type="match status" value="1"/>
</dbReference>
<dbReference type="GO" id="GO:0003700">
    <property type="term" value="F:DNA-binding transcription factor activity"/>
    <property type="evidence" value="ECO:0007669"/>
    <property type="project" value="InterPro"/>
</dbReference>
<dbReference type="Gene3D" id="3.40.190.10">
    <property type="entry name" value="Periplasmic binding protein-like II"/>
    <property type="match status" value="2"/>
</dbReference>
<dbReference type="EMBL" id="FXAT01000017">
    <property type="protein sequence ID" value="SMG60724.1"/>
    <property type="molecule type" value="Genomic_DNA"/>
</dbReference>
<dbReference type="GO" id="GO:0032993">
    <property type="term" value="C:protein-DNA complex"/>
    <property type="evidence" value="ECO:0007669"/>
    <property type="project" value="TreeGrafter"/>
</dbReference>
<feature type="domain" description="HTH lysR-type" evidence="5">
    <location>
        <begin position="2"/>
        <end position="59"/>
    </location>
</feature>
<keyword evidence="7" id="KW-1185">Reference proteome</keyword>
<reference evidence="7" key="1">
    <citation type="submission" date="2017-04" db="EMBL/GenBank/DDBJ databases">
        <authorList>
            <person name="Varghese N."/>
            <person name="Submissions S."/>
        </authorList>
    </citation>
    <scope>NUCLEOTIDE SEQUENCE [LARGE SCALE GENOMIC DNA]</scope>
    <source>
        <strain evidence="7">LMG 29540</strain>
    </source>
</reference>
<dbReference type="OrthoDB" id="9157176at2"/>
<dbReference type="AlphaFoldDB" id="A0A1X7M4P1"/>
<dbReference type="PANTHER" id="PTHR30346">
    <property type="entry name" value="TRANSCRIPTIONAL DUAL REGULATOR HCAR-RELATED"/>
    <property type="match status" value="1"/>
</dbReference>